<dbReference type="InterPro" id="IPR036291">
    <property type="entry name" value="NAD(P)-bd_dom_sf"/>
</dbReference>
<dbReference type="PANTHER" id="PTHR43775:SF51">
    <property type="entry name" value="INACTIVE PHENOLPHTHIOCEROL SYNTHESIS POLYKETIDE SYNTHASE TYPE I PKS1-RELATED"/>
    <property type="match status" value="1"/>
</dbReference>
<dbReference type="InterPro" id="IPR006162">
    <property type="entry name" value="Ppantetheine_attach_site"/>
</dbReference>
<evidence type="ECO:0000256" key="1">
    <source>
        <dbReference type="ARBA" id="ARBA00022450"/>
    </source>
</evidence>
<evidence type="ECO:0000259" key="7">
    <source>
        <dbReference type="PROSITE" id="PS52019"/>
    </source>
</evidence>
<dbReference type="Pfam" id="PF21089">
    <property type="entry name" value="PKS_DH_N"/>
    <property type="match status" value="1"/>
</dbReference>
<dbReference type="InterPro" id="IPR055123">
    <property type="entry name" value="SpnB-like_Rossmann"/>
</dbReference>
<dbReference type="InterPro" id="IPR029058">
    <property type="entry name" value="AB_hydrolase_fold"/>
</dbReference>
<dbReference type="Gene3D" id="3.40.366.10">
    <property type="entry name" value="Malonyl-Coenzyme A Acyl Carrier Protein, domain 2"/>
    <property type="match status" value="1"/>
</dbReference>
<dbReference type="InParanoid" id="A0A263CX47"/>
<name>A0A263CX47_9PSEU</name>
<feature type="active site" description="Proton acceptor; for dehydratase activity" evidence="5">
    <location>
        <position position="170"/>
    </location>
</feature>
<dbReference type="InterPro" id="IPR013968">
    <property type="entry name" value="PKS_KR"/>
</dbReference>
<feature type="region of interest" description="C-terminal hotdog fold" evidence="5">
    <location>
        <begin position="274"/>
        <end position="410"/>
    </location>
</feature>
<dbReference type="EMBL" id="NKYE01000031">
    <property type="protein sequence ID" value="OZM69916.1"/>
    <property type="molecule type" value="Genomic_DNA"/>
</dbReference>
<dbReference type="Pfam" id="PF22953">
    <property type="entry name" value="SpnB_Rossmann"/>
    <property type="match status" value="1"/>
</dbReference>
<evidence type="ECO:0000256" key="4">
    <source>
        <dbReference type="ARBA" id="ARBA00022737"/>
    </source>
</evidence>
<dbReference type="Gene3D" id="3.40.50.720">
    <property type="entry name" value="NAD(P)-binding Rossmann-like Domain"/>
    <property type="match status" value="1"/>
</dbReference>
<dbReference type="Pfam" id="PF00975">
    <property type="entry name" value="Thioesterase"/>
    <property type="match status" value="1"/>
</dbReference>
<dbReference type="Proteomes" id="UP000242444">
    <property type="component" value="Unassembled WGS sequence"/>
</dbReference>
<dbReference type="Pfam" id="PF14765">
    <property type="entry name" value="PS-DH"/>
    <property type="match status" value="1"/>
</dbReference>
<protein>
    <submittedName>
        <fullName evidence="8">Uncharacterized protein</fullName>
    </submittedName>
</protein>
<feature type="domain" description="PKS/mFAS DH" evidence="7">
    <location>
        <begin position="139"/>
        <end position="410"/>
    </location>
</feature>
<keyword evidence="2" id="KW-0597">Phosphoprotein</keyword>
<dbReference type="InterPro" id="IPR009081">
    <property type="entry name" value="PP-bd_ACP"/>
</dbReference>
<evidence type="ECO:0000256" key="2">
    <source>
        <dbReference type="ARBA" id="ARBA00022553"/>
    </source>
</evidence>
<dbReference type="Pfam" id="PF08659">
    <property type="entry name" value="KR"/>
    <property type="match status" value="1"/>
</dbReference>
<dbReference type="SMART" id="SM01294">
    <property type="entry name" value="PKS_PP_betabranch"/>
    <property type="match status" value="1"/>
</dbReference>
<proteinExistence type="predicted"/>
<dbReference type="InterPro" id="IPR001227">
    <property type="entry name" value="Ac_transferase_dom_sf"/>
</dbReference>
<keyword evidence="1" id="KW-0596">Phosphopantetheine</keyword>
<dbReference type="SUPFAM" id="SSF52151">
    <property type="entry name" value="FabD/lysophospholipase-like"/>
    <property type="match status" value="1"/>
</dbReference>
<keyword evidence="3" id="KW-0808">Transferase</keyword>
<feature type="region of interest" description="N-terminal hotdog fold" evidence="5">
    <location>
        <begin position="139"/>
        <end position="262"/>
    </location>
</feature>
<feature type="domain" description="Carrier" evidence="6">
    <location>
        <begin position="861"/>
        <end position="936"/>
    </location>
</feature>
<dbReference type="InterPro" id="IPR057326">
    <property type="entry name" value="KR_dom"/>
</dbReference>
<dbReference type="InterPro" id="IPR016035">
    <property type="entry name" value="Acyl_Trfase/lysoPLipase"/>
</dbReference>
<dbReference type="FunFam" id="1.10.1200.10:FF:000007">
    <property type="entry name" value="Probable polyketide synthase pks17"/>
    <property type="match status" value="1"/>
</dbReference>
<dbReference type="SMART" id="SM00822">
    <property type="entry name" value="PKS_KR"/>
    <property type="match status" value="1"/>
</dbReference>
<dbReference type="Gene3D" id="1.10.1200.10">
    <property type="entry name" value="ACP-like"/>
    <property type="match status" value="1"/>
</dbReference>
<dbReference type="InterPro" id="IPR020807">
    <property type="entry name" value="PKS_DH"/>
</dbReference>
<dbReference type="InterPro" id="IPR049551">
    <property type="entry name" value="PKS_DH_C"/>
</dbReference>
<reference evidence="8 9" key="1">
    <citation type="submission" date="2017-07" db="EMBL/GenBank/DDBJ databases">
        <title>Amycolatopsis antarcticus sp. nov., isolated from the surface of an Antarcticus brown macroalga.</title>
        <authorList>
            <person name="Wang J."/>
            <person name="Leiva S."/>
            <person name="Huang J."/>
            <person name="Huang Y."/>
        </authorList>
    </citation>
    <scope>NUCLEOTIDE SEQUENCE [LARGE SCALE GENOMIC DNA]</scope>
    <source>
        <strain evidence="8 9">AU-G6</strain>
    </source>
</reference>
<dbReference type="GO" id="GO:0031177">
    <property type="term" value="F:phosphopantetheine binding"/>
    <property type="evidence" value="ECO:0007669"/>
    <property type="project" value="InterPro"/>
</dbReference>
<dbReference type="InterPro" id="IPR049900">
    <property type="entry name" value="PKS_mFAS_DH"/>
</dbReference>
<dbReference type="InterPro" id="IPR020802">
    <property type="entry name" value="TesA-like"/>
</dbReference>
<dbReference type="InterPro" id="IPR001031">
    <property type="entry name" value="Thioesterase"/>
</dbReference>
<dbReference type="SUPFAM" id="SSF51735">
    <property type="entry name" value="NAD(P)-binding Rossmann-fold domains"/>
    <property type="match status" value="2"/>
</dbReference>
<dbReference type="AlphaFoldDB" id="A0A263CX47"/>
<evidence type="ECO:0000313" key="8">
    <source>
        <dbReference type="EMBL" id="OZM69916.1"/>
    </source>
</evidence>
<dbReference type="PROSITE" id="PS52019">
    <property type="entry name" value="PKS_MFAS_DH"/>
    <property type="match status" value="1"/>
</dbReference>
<evidence type="ECO:0000256" key="3">
    <source>
        <dbReference type="ARBA" id="ARBA00022679"/>
    </source>
</evidence>
<dbReference type="InterPro" id="IPR036736">
    <property type="entry name" value="ACP-like_sf"/>
</dbReference>
<dbReference type="PROSITE" id="PS50075">
    <property type="entry name" value="CARRIER"/>
    <property type="match status" value="1"/>
</dbReference>
<dbReference type="Pfam" id="PF00550">
    <property type="entry name" value="PP-binding"/>
    <property type="match status" value="1"/>
</dbReference>
<dbReference type="GO" id="GO:0006633">
    <property type="term" value="P:fatty acid biosynthetic process"/>
    <property type="evidence" value="ECO:0007669"/>
    <property type="project" value="TreeGrafter"/>
</dbReference>
<dbReference type="GO" id="GO:0004312">
    <property type="term" value="F:fatty acid synthase activity"/>
    <property type="evidence" value="ECO:0007669"/>
    <property type="project" value="TreeGrafter"/>
</dbReference>
<dbReference type="InterPro" id="IPR049552">
    <property type="entry name" value="PKS_DH_N"/>
</dbReference>
<dbReference type="Gene3D" id="3.10.129.110">
    <property type="entry name" value="Polyketide synthase dehydratase"/>
    <property type="match status" value="1"/>
</dbReference>
<sequence length="1238" mass="129399">MIPVVSSVELGMDMATVDYWVSQVRRPVRFADAVRSVADGGNTRFVEIGPGRSLSAAVAQTAPEVLVVPSVRGDVAEEEAVVRAAAELHVSGVDIDWTALLPEAEPVDLPTQAFDRSRYWPRPGNLTDVAGLGQNATNHPLLGAAVGLAGGGVALTGRLCLRTQPWLADHAVRGSVVFPAAGFVELALCAAEQVGCDHLVELTLPTPLPLDQHSRVAVQVLVGPPDADGAREVGVHSRPADTPAADWTQHAVGLLAPGAPPPPPAPPQWPPDGAVEVELGDFYTDLAAGGSVYGPVFQGLRSAWRRGDEHFAEVELPGSARDDGAGYGIHPALLDSVVQAAAFVDGESGRGLLPFSWTGVGLRAAGATVLRVRWAPNAEGVELAAWDPRGTPVFSTAALVLRAASARPAVRSDGLLRLEWTPVDVPTQPAAPVDAWVCLGDDPAVPAEAERVRDLPALLSRDTAPPVVVVPVSGGGDGDPATVRATTTGVLELVHRMLADDRFAGTGVLVLTRGVAQDAGTDLAAAAVWGLVRSVQAEHPGRFVLVDLAPGARLPAELPAGEPQLLIRDDTVLVARLAPLHPVEDGATPWDSEGAVLVTGGVGGLGGLLARRLVERGQRRLVLAGRRGPDAPGATELAADLTERGAEVSVVSCDVADRDAVRALVGSITGLTAVVHAAGVLDDGLVDTLTSDRLDAVLAPKADGAWHLHEATRDLPLAAFVLFSSLAGAMGSPGQANYAAANAYLDALAAHRRAVGLPAVSIGWGPWADLGMNTDRRAGGPGLALIDPDQGMTMFDAAMAADCPHVLALRTTANPDQAGELPPLFHGLFPPRRRAAAADPAADPADLLARLSARPADEREQVLRELVVGHVAAVLGHPDRTAVEPDREFLDMGFDSLLAVRLRNAVADAAGLRLTTTVVFDHPTPVRLARWLHGQLADRIGEQDYGEQAAVAHESGDSVGRMFVEAVREGKPVQALAMLKAVAALRPTFDNPAELPELPAARVLAEGTAEPTLICISSPVFDGGVHQYVNIANHFRGSRRVLALPLPGFGPGESLPATAEVAIRVVAESVLEAGDGGPFVLVGHSSAGVIAAAVAGLLERDWGVRTQGVAMLDTLSLRHSVGERTDYVGMVEQAMDHSDDHEGMNDSTRLLAMALWLNRLSTMVLHPTSAPKLLLRCGTDGELPPEQRELVGPGDLVRPLEADHYSLAKQDADKTAAALESWMVQTLTEPALSTSDQN</sequence>
<dbReference type="PROSITE" id="PS00012">
    <property type="entry name" value="PHOSPHOPANTETHEINE"/>
    <property type="match status" value="1"/>
</dbReference>
<evidence type="ECO:0000259" key="6">
    <source>
        <dbReference type="PROSITE" id="PS50075"/>
    </source>
</evidence>
<dbReference type="SMART" id="SM00826">
    <property type="entry name" value="PKS_DH"/>
    <property type="match status" value="1"/>
</dbReference>
<dbReference type="InterPro" id="IPR050091">
    <property type="entry name" value="PKS_NRPS_Biosynth_Enz"/>
</dbReference>
<keyword evidence="9" id="KW-1185">Reference proteome</keyword>
<dbReference type="Gene3D" id="3.40.50.1820">
    <property type="entry name" value="alpha/beta hydrolase"/>
    <property type="match status" value="1"/>
</dbReference>
<evidence type="ECO:0000313" key="9">
    <source>
        <dbReference type="Proteomes" id="UP000242444"/>
    </source>
</evidence>
<feature type="active site" description="Proton donor; for dehydratase activity" evidence="5">
    <location>
        <position position="335"/>
    </location>
</feature>
<dbReference type="CDD" id="cd08956">
    <property type="entry name" value="KR_3_FAS_SDR_x"/>
    <property type="match status" value="1"/>
</dbReference>
<dbReference type="SMART" id="SM00823">
    <property type="entry name" value="PKS_PP"/>
    <property type="match status" value="1"/>
</dbReference>
<comment type="caution">
    <text evidence="8">The sequence shown here is derived from an EMBL/GenBank/DDBJ whole genome shotgun (WGS) entry which is preliminary data.</text>
</comment>
<dbReference type="SUPFAM" id="SSF53474">
    <property type="entry name" value="alpha/beta-Hydrolases"/>
    <property type="match status" value="1"/>
</dbReference>
<gene>
    <name evidence="8" type="ORF">CFN78_28035</name>
</gene>
<dbReference type="InterPro" id="IPR020806">
    <property type="entry name" value="PKS_PP-bd"/>
</dbReference>
<dbReference type="PANTHER" id="PTHR43775">
    <property type="entry name" value="FATTY ACID SYNTHASE"/>
    <property type="match status" value="1"/>
</dbReference>
<dbReference type="Gene3D" id="3.30.70.3290">
    <property type="match status" value="1"/>
</dbReference>
<evidence type="ECO:0000256" key="5">
    <source>
        <dbReference type="PROSITE-ProRule" id="PRU01363"/>
    </source>
</evidence>
<accession>A0A263CX47</accession>
<organism evidence="8 9">
    <name type="scientific">Amycolatopsis antarctica</name>
    <dbReference type="NCBI Taxonomy" id="1854586"/>
    <lineage>
        <taxon>Bacteria</taxon>
        <taxon>Bacillati</taxon>
        <taxon>Actinomycetota</taxon>
        <taxon>Actinomycetes</taxon>
        <taxon>Pseudonocardiales</taxon>
        <taxon>Pseudonocardiaceae</taxon>
        <taxon>Amycolatopsis</taxon>
    </lineage>
</organism>
<dbReference type="InterPro" id="IPR042104">
    <property type="entry name" value="PKS_dehydratase_sf"/>
</dbReference>
<keyword evidence="4" id="KW-0677">Repeat</keyword>
<dbReference type="SMART" id="SM00824">
    <property type="entry name" value="PKS_TE"/>
    <property type="match status" value="1"/>
</dbReference>